<feature type="compositionally biased region" description="Basic and acidic residues" evidence="1">
    <location>
        <begin position="23"/>
        <end position="34"/>
    </location>
</feature>
<comment type="caution">
    <text evidence="2">The sequence shown here is derived from an EMBL/GenBank/DDBJ whole genome shotgun (WGS) entry which is preliminary data.</text>
</comment>
<gene>
    <name evidence="2" type="ORF">GCK32_020482</name>
</gene>
<sequence length="110" mass="11883">MTETTTRFTPLECAEEEPQEVCDETKKSEGDRSRSCSPGTSCSSASSREGSPPRDCASPSQNCPIQAAKKAVFNMLYQYQAIPVRAKILSDCILSTLDDSQVTNLLESAG</sequence>
<protein>
    <submittedName>
        <fullName evidence="2">Uncharacterized protein</fullName>
    </submittedName>
</protein>
<feature type="region of interest" description="Disordered" evidence="1">
    <location>
        <begin position="19"/>
        <end position="61"/>
    </location>
</feature>
<feature type="non-terminal residue" evidence="2">
    <location>
        <position position="110"/>
    </location>
</feature>
<name>A0AAN8IDF4_TRICO</name>
<reference evidence="2 3" key="1">
    <citation type="submission" date="2019-10" db="EMBL/GenBank/DDBJ databases">
        <title>Assembly and Annotation for the nematode Trichostrongylus colubriformis.</title>
        <authorList>
            <person name="Martin J."/>
        </authorList>
    </citation>
    <scope>NUCLEOTIDE SEQUENCE [LARGE SCALE GENOMIC DNA]</scope>
    <source>
        <strain evidence="2">G859</strain>
        <tissue evidence="2">Whole worm</tissue>
    </source>
</reference>
<accession>A0AAN8IDF4</accession>
<evidence type="ECO:0000256" key="1">
    <source>
        <dbReference type="SAM" id="MobiDB-lite"/>
    </source>
</evidence>
<dbReference type="AlphaFoldDB" id="A0AAN8IDF4"/>
<evidence type="ECO:0000313" key="2">
    <source>
        <dbReference type="EMBL" id="KAK5964892.1"/>
    </source>
</evidence>
<evidence type="ECO:0000313" key="3">
    <source>
        <dbReference type="Proteomes" id="UP001331761"/>
    </source>
</evidence>
<proteinExistence type="predicted"/>
<dbReference type="EMBL" id="WIXE01025244">
    <property type="protein sequence ID" value="KAK5964892.1"/>
    <property type="molecule type" value="Genomic_DNA"/>
</dbReference>
<keyword evidence="3" id="KW-1185">Reference proteome</keyword>
<dbReference type="Proteomes" id="UP001331761">
    <property type="component" value="Unassembled WGS sequence"/>
</dbReference>
<feature type="compositionally biased region" description="Low complexity" evidence="1">
    <location>
        <begin position="35"/>
        <end position="48"/>
    </location>
</feature>
<organism evidence="2 3">
    <name type="scientific">Trichostrongylus colubriformis</name>
    <name type="common">Black scour worm</name>
    <dbReference type="NCBI Taxonomy" id="6319"/>
    <lineage>
        <taxon>Eukaryota</taxon>
        <taxon>Metazoa</taxon>
        <taxon>Ecdysozoa</taxon>
        <taxon>Nematoda</taxon>
        <taxon>Chromadorea</taxon>
        <taxon>Rhabditida</taxon>
        <taxon>Rhabditina</taxon>
        <taxon>Rhabditomorpha</taxon>
        <taxon>Strongyloidea</taxon>
        <taxon>Trichostrongylidae</taxon>
        <taxon>Trichostrongylus</taxon>
    </lineage>
</organism>